<dbReference type="EMBL" id="CABFWE030000019">
    <property type="protein sequence ID" value="CAD7057354.1"/>
    <property type="molecule type" value="Genomic_DNA"/>
</dbReference>
<feature type="compositionally biased region" description="Basic and acidic residues" evidence="1">
    <location>
        <begin position="132"/>
        <end position="141"/>
    </location>
</feature>
<comment type="caution">
    <text evidence="2">The sequence shown here is derived from an EMBL/GenBank/DDBJ whole genome shotgun (WGS) entry which is preliminary data.</text>
</comment>
<sequence length="152" mass="16359">MRKIIVAMAIVMVVGLSGTGLYLGTREDLVATGGLSQALLRASPDASELTAVFSQYLPADMALSDRQALLDENGFACSVEAAEVAGSRYLRCLRPTQSTGYCQGINYYAYETASGEIIETLGSPYDASRERNLLGRCDGPRQEYQTGRGSEE</sequence>
<proteinExistence type="predicted"/>
<name>A0ABN7K0S6_9HYPH</name>
<accession>A0ABN7K0S6</accession>
<evidence type="ECO:0000313" key="3">
    <source>
        <dbReference type="Proteomes" id="UP000601041"/>
    </source>
</evidence>
<evidence type="ECO:0000313" key="2">
    <source>
        <dbReference type="EMBL" id="CAD7057354.1"/>
    </source>
</evidence>
<keyword evidence="3" id="KW-1185">Reference proteome</keyword>
<evidence type="ECO:0000256" key="1">
    <source>
        <dbReference type="SAM" id="MobiDB-lite"/>
    </source>
</evidence>
<organism evidence="2 3">
    <name type="scientific">Pseudorhizobium halotolerans</name>
    <dbReference type="NCBI Taxonomy" id="1233081"/>
    <lineage>
        <taxon>Bacteria</taxon>
        <taxon>Pseudomonadati</taxon>
        <taxon>Pseudomonadota</taxon>
        <taxon>Alphaproteobacteria</taxon>
        <taxon>Hyphomicrobiales</taxon>
        <taxon>Rhizobiaceae</taxon>
        <taxon>Rhizobium/Agrobacterium group</taxon>
        <taxon>Pseudorhizobium</taxon>
    </lineage>
</organism>
<feature type="compositionally biased region" description="Polar residues" evidence="1">
    <location>
        <begin position="143"/>
        <end position="152"/>
    </location>
</feature>
<protein>
    <recommendedName>
        <fullName evidence="4">Endonuclease YncB(Thermonuclease family)</fullName>
    </recommendedName>
</protein>
<dbReference type="Proteomes" id="UP000601041">
    <property type="component" value="Unassembled WGS sequence"/>
</dbReference>
<evidence type="ECO:0008006" key="4">
    <source>
        <dbReference type="Google" id="ProtNLM"/>
    </source>
</evidence>
<feature type="region of interest" description="Disordered" evidence="1">
    <location>
        <begin position="132"/>
        <end position="152"/>
    </location>
</feature>
<gene>
    <name evidence="2" type="ORF">RHAB21_01134</name>
</gene>
<reference evidence="2 3" key="1">
    <citation type="submission" date="2020-11" db="EMBL/GenBank/DDBJ databases">
        <authorList>
            <person name="Lassalle F."/>
        </authorList>
    </citation>
    <scope>NUCLEOTIDE SEQUENCE [LARGE SCALE GENOMIC DNA]</scope>
    <source>
        <strain evidence="2 3">AB21</strain>
    </source>
</reference>